<reference evidence="2" key="1">
    <citation type="journal article" date="2020" name="J Insects Food Feed">
        <title>The yellow mealworm (Tenebrio molitor) genome: a resource for the emerging insects as food and feed industry.</title>
        <authorList>
            <person name="Eriksson T."/>
            <person name="Andere A."/>
            <person name="Kelstrup H."/>
            <person name="Emery V."/>
            <person name="Picard C."/>
        </authorList>
    </citation>
    <scope>NUCLEOTIDE SEQUENCE</scope>
    <source>
        <strain evidence="2">Stoneville</strain>
        <tissue evidence="2">Whole head</tissue>
    </source>
</reference>
<evidence type="ECO:0000313" key="2">
    <source>
        <dbReference type="EMBL" id="KAH0810947.1"/>
    </source>
</evidence>
<proteinExistence type="predicted"/>
<keyword evidence="1" id="KW-0175">Coiled coil</keyword>
<reference evidence="2" key="2">
    <citation type="submission" date="2021-08" db="EMBL/GenBank/DDBJ databases">
        <authorList>
            <person name="Eriksson T."/>
        </authorList>
    </citation>
    <scope>NUCLEOTIDE SEQUENCE</scope>
    <source>
        <strain evidence="2">Stoneville</strain>
        <tissue evidence="2">Whole head</tissue>
    </source>
</reference>
<gene>
    <name evidence="2" type="ORF">GEV33_011844</name>
</gene>
<evidence type="ECO:0000256" key="1">
    <source>
        <dbReference type="SAM" id="Coils"/>
    </source>
</evidence>
<protein>
    <submittedName>
        <fullName evidence="2">Uncharacterized protein</fullName>
    </submittedName>
</protein>
<feature type="coiled-coil region" evidence="1">
    <location>
        <begin position="1"/>
        <end position="71"/>
    </location>
</feature>
<dbReference type="Proteomes" id="UP000719412">
    <property type="component" value="Unassembled WGS sequence"/>
</dbReference>
<dbReference type="AlphaFoldDB" id="A0A8J6HBD4"/>
<name>A0A8J6HBD4_TENMO</name>
<accession>A0A8J6HBD4</accession>
<evidence type="ECO:0000313" key="3">
    <source>
        <dbReference type="Proteomes" id="UP000719412"/>
    </source>
</evidence>
<keyword evidence="3" id="KW-1185">Reference proteome</keyword>
<dbReference type="EMBL" id="JABDTM020027145">
    <property type="protein sequence ID" value="KAH0810947.1"/>
    <property type="molecule type" value="Genomic_DNA"/>
</dbReference>
<sequence>MEKVLEKLEEMKVKIKEEIKEMGKENQQVKREIGRLREEFKNGEKKWEKEKNNMFERVARLEIKMENEERRRRKNNIVITGEGKSKQVIKEDIENFIKEHKVKDCYNIKKDQVLVEMEEWSGKEKVVKQKGKTER</sequence>
<comment type="caution">
    <text evidence="2">The sequence shown here is derived from an EMBL/GenBank/DDBJ whole genome shotgun (WGS) entry which is preliminary data.</text>
</comment>
<organism evidence="2 3">
    <name type="scientific">Tenebrio molitor</name>
    <name type="common">Yellow mealworm beetle</name>
    <dbReference type="NCBI Taxonomy" id="7067"/>
    <lineage>
        <taxon>Eukaryota</taxon>
        <taxon>Metazoa</taxon>
        <taxon>Ecdysozoa</taxon>
        <taxon>Arthropoda</taxon>
        <taxon>Hexapoda</taxon>
        <taxon>Insecta</taxon>
        <taxon>Pterygota</taxon>
        <taxon>Neoptera</taxon>
        <taxon>Endopterygota</taxon>
        <taxon>Coleoptera</taxon>
        <taxon>Polyphaga</taxon>
        <taxon>Cucujiformia</taxon>
        <taxon>Tenebrionidae</taxon>
        <taxon>Tenebrio</taxon>
    </lineage>
</organism>